<dbReference type="EMBL" id="UZAL01027657">
    <property type="protein sequence ID" value="VDP34497.1"/>
    <property type="molecule type" value="Genomic_DNA"/>
</dbReference>
<keyword evidence="3" id="KW-1185">Reference proteome</keyword>
<proteinExistence type="predicted"/>
<name>A0A183NWS3_9TREM</name>
<protein>
    <submittedName>
        <fullName evidence="2">Uncharacterized protein</fullName>
    </submittedName>
</protein>
<dbReference type="Proteomes" id="UP000269396">
    <property type="component" value="Unassembled WGS sequence"/>
</dbReference>
<dbReference type="AlphaFoldDB" id="A0A183NWS3"/>
<organism evidence="2 3">
    <name type="scientific">Schistosoma mattheei</name>
    <dbReference type="NCBI Taxonomy" id="31246"/>
    <lineage>
        <taxon>Eukaryota</taxon>
        <taxon>Metazoa</taxon>
        <taxon>Spiralia</taxon>
        <taxon>Lophotrochozoa</taxon>
        <taxon>Platyhelminthes</taxon>
        <taxon>Trematoda</taxon>
        <taxon>Digenea</taxon>
        <taxon>Strigeidida</taxon>
        <taxon>Schistosomatoidea</taxon>
        <taxon>Schistosomatidae</taxon>
        <taxon>Schistosoma</taxon>
    </lineage>
</organism>
<feature type="compositionally biased region" description="Low complexity" evidence="1">
    <location>
        <begin position="47"/>
        <end position="56"/>
    </location>
</feature>
<feature type="region of interest" description="Disordered" evidence="1">
    <location>
        <begin position="43"/>
        <end position="72"/>
    </location>
</feature>
<evidence type="ECO:0000313" key="2">
    <source>
        <dbReference type="EMBL" id="VDP34497.1"/>
    </source>
</evidence>
<reference evidence="2 3" key="1">
    <citation type="submission" date="2018-11" db="EMBL/GenBank/DDBJ databases">
        <authorList>
            <consortium name="Pathogen Informatics"/>
        </authorList>
    </citation>
    <scope>NUCLEOTIDE SEQUENCE [LARGE SCALE GENOMIC DNA]</scope>
    <source>
        <strain>Denwood</strain>
        <strain evidence="3">Zambia</strain>
    </source>
</reference>
<sequence length="72" mass="8194">MDSDHALVCDNLTLHFSGQKIHRPKWIDVSKLTSASVATKYQTELGNNNNNNNNNNKQSSFYEKKHTKKTTS</sequence>
<accession>A0A183NWS3</accession>
<gene>
    <name evidence="2" type="ORF">SMTD_LOCUS6559</name>
</gene>
<evidence type="ECO:0000313" key="3">
    <source>
        <dbReference type="Proteomes" id="UP000269396"/>
    </source>
</evidence>
<evidence type="ECO:0000256" key="1">
    <source>
        <dbReference type="SAM" id="MobiDB-lite"/>
    </source>
</evidence>